<reference evidence="2 3" key="1">
    <citation type="journal article" date="2019" name="Nat. Ecol. Evol.">
        <title>Megaphylogeny resolves global patterns of mushroom evolution.</title>
        <authorList>
            <person name="Varga T."/>
            <person name="Krizsan K."/>
            <person name="Foldi C."/>
            <person name="Dima B."/>
            <person name="Sanchez-Garcia M."/>
            <person name="Sanchez-Ramirez S."/>
            <person name="Szollosi G.J."/>
            <person name="Szarkandi J.G."/>
            <person name="Papp V."/>
            <person name="Albert L."/>
            <person name="Andreopoulos W."/>
            <person name="Angelini C."/>
            <person name="Antonin V."/>
            <person name="Barry K.W."/>
            <person name="Bougher N.L."/>
            <person name="Buchanan P."/>
            <person name="Buyck B."/>
            <person name="Bense V."/>
            <person name="Catcheside P."/>
            <person name="Chovatia M."/>
            <person name="Cooper J."/>
            <person name="Damon W."/>
            <person name="Desjardin D."/>
            <person name="Finy P."/>
            <person name="Geml J."/>
            <person name="Haridas S."/>
            <person name="Hughes K."/>
            <person name="Justo A."/>
            <person name="Karasinski D."/>
            <person name="Kautmanova I."/>
            <person name="Kiss B."/>
            <person name="Kocsube S."/>
            <person name="Kotiranta H."/>
            <person name="LaButti K.M."/>
            <person name="Lechner B.E."/>
            <person name="Liimatainen K."/>
            <person name="Lipzen A."/>
            <person name="Lukacs Z."/>
            <person name="Mihaltcheva S."/>
            <person name="Morgado L.N."/>
            <person name="Niskanen T."/>
            <person name="Noordeloos M.E."/>
            <person name="Ohm R.A."/>
            <person name="Ortiz-Santana B."/>
            <person name="Ovrebo C."/>
            <person name="Racz N."/>
            <person name="Riley R."/>
            <person name="Savchenko A."/>
            <person name="Shiryaev A."/>
            <person name="Soop K."/>
            <person name="Spirin V."/>
            <person name="Szebenyi C."/>
            <person name="Tomsovsky M."/>
            <person name="Tulloss R.E."/>
            <person name="Uehling J."/>
            <person name="Grigoriev I.V."/>
            <person name="Vagvolgyi C."/>
            <person name="Papp T."/>
            <person name="Martin F.M."/>
            <person name="Miettinen O."/>
            <person name="Hibbett D.S."/>
            <person name="Nagy L.G."/>
        </authorList>
    </citation>
    <scope>NUCLEOTIDE SEQUENCE [LARGE SCALE GENOMIC DNA]</scope>
    <source>
        <strain evidence="2 3">FP101781</strain>
    </source>
</reference>
<evidence type="ECO:0000313" key="3">
    <source>
        <dbReference type="Proteomes" id="UP000298030"/>
    </source>
</evidence>
<feature type="compositionally biased region" description="Basic and acidic residues" evidence="1">
    <location>
        <begin position="1"/>
        <end position="19"/>
    </location>
</feature>
<comment type="caution">
    <text evidence="2">The sequence shown here is derived from an EMBL/GenBank/DDBJ whole genome shotgun (WGS) entry which is preliminary data.</text>
</comment>
<organism evidence="2 3">
    <name type="scientific">Coprinellus micaceus</name>
    <name type="common">Glistening ink-cap mushroom</name>
    <name type="synonym">Coprinus micaceus</name>
    <dbReference type="NCBI Taxonomy" id="71717"/>
    <lineage>
        <taxon>Eukaryota</taxon>
        <taxon>Fungi</taxon>
        <taxon>Dikarya</taxon>
        <taxon>Basidiomycota</taxon>
        <taxon>Agaricomycotina</taxon>
        <taxon>Agaricomycetes</taxon>
        <taxon>Agaricomycetidae</taxon>
        <taxon>Agaricales</taxon>
        <taxon>Agaricineae</taxon>
        <taxon>Psathyrellaceae</taxon>
        <taxon>Coprinellus</taxon>
    </lineage>
</organism>
<evidence type="ECO:0000313" key="2">
    <source>
        <dbReference type="EMBL" id="TEB20544.1"/>
    </source>
</evidence>
<accession>A0A4Y7SFS4</accession>
<feature type="region of interest" description="Disordered" evidence="1">
    <location>
        <begin position="1"/>
        <end position="56"/>
    </location>
</feature>
<feature type="compositionally biased region" description="Basic and acidic residues" evidence="1">
    <location>
        <begin position="37"/>
        <end position="56"/>
    </location>
</feature>
<dbReference type="AlphaFoldDB" id="A0A4Y7SFS4"/>
<evidence type="ECO:0000256" key="1">
    <source>
        <dbReference type="SAM" id="MobiDB-lite"/>
    </source>
</evidence>
<protein>
    <submittedName>
        <fullName evidence="2">Uncharacterized protein</fullName>
    </submittedName>
</protein>
<sequence length="232" mass="26819">MRGREGKERRSLHGKRDPKGLSSPKRRRRTNEGWGNEEGRRSEEEGRDRVKRREDRKTLTYESSKLSSIQLEAESLRDLRERRHLEYCEFRHIHAGYRSAEDQIAFLPFVLSCAAASSSGSCYAQSRVPLWREQDDKKHVLADDVDAESLGEGVFEARDAGEGQVFNEGGGSPYPNREAMAIVARREHGTGWRSVEAMRRKLRGRWALGVERVVWVLRKAERLRRDAEERRG</sequence>
<proteinExistence type="predicted"/>
<name>A0A4Y7SFS4_COPMI</name>
<dbReference type="Proteomes" id="UP000298030">
    <property type="component" value="Unassembled WGS sequence"/>
</dbReference>
<dbReference type="EMBL" id="QPFP01000136">
    <property type="protein sequence ID" value="TEB20544.1"/>
    <property type="molecule type" value="Genomic_DNA"/>
</dbReference>
<gene>
    <name evidence="2" type="ORF">FA13DRAFT_1717611</name>
</gene>
<keyword evidence="3" id="KW-1185">Reference proteome</keyword>